<evidence type="ECO:0000256" key="5">
    <source>
        <dbReference type="ARBA" id="ARBA00023049"/>
    </source>
</evidence>
<dbReference type="Pfam" id="PF08439">
    <property type="entry name" value="Peptidase_M3_N"/>
    <property type="match status" value="1"/>
</dbReference>
<feature type="domain" description="Peptidase M3A/M3B catalytic" evidence="7">
    <location>
        <begin position="202"/>
        <end position="580"/>
    </location>
</feature>
<evidence type="ECO:0000313" key="9">
    <source>
        <dbReference type="EMBL" id="SHH02303.1"/>
    </source>
</evidence>
<evidence type="ECO:0000256" key="2">
    <source>
        <dbReference type="ARBA" id="ARBA00022723"/>
    </source>
</evidence>
<keyword evidence="2 6" id="KW-0479">Metal-binding</keyword>
<dbReference type="InterPro" id="IPR001567">
    <property type="entry name" value="Pept_M3A_M3B_dom"/>
</dbReference>
<protein>
    <recommendedName>
        <fullName evidence="6">Oligopeptidase F</fullName>
        <ecNumber evidence="6">3.4.24.-</ecNumber>
    </recommendedName>
</protein>
<evidence type="ECO:0000259" key="7">
    <source>
        <dbReference type="Pfam" id="PF01432"/>
    </source>
</evidence>
<dbReference type="PANTHER" id="PTHR11804">
    <property type="entry name" value="PROTEASE M3 THIMET OLIGOPEPTIDASE-RELATED"/>
    <property type="match status" value="1"/>
</dbReference>
<keyword evidence="1 6" id="KW-0645">Protease</keyword>
<comment type="function">
    <text evidence="6">Has oligopeptidase activity and degrades a variety of small bioactive peptides.</text>
</comment>
<dbReference type="InterPro" id="IPR042088">
    <property type="entry name" value="OligoPept_F_C"/>
</dbReference>
<name>A0A1M5PM22_9FIRM</name>
<keyword evidence="5 6" id="KW-0482">Metalloprotease</keyword>
<dbReference type="InterPro" id="IPR004438">
    <property type="entry name" value="Peptidase_M3B"/>
</dbReference>
<evidence type="ECO:0000256" key="1">
    <source>
        <dbReference type="ARBA" id="ARBA00022670"/>
    </source>
</evidence>
<evidence type="ECO:0000256" key="3">
    <source>
        <dbReference type="ARBA" id="ARBA00022801"/>
    </source>
</evidence>
<reference evidence="10" key="1">
    <citation type="submission" date="2016-11" db="EMBL/GenBank/DDBJ databases">
        <authorList>
            <person name="Varghese N."/>
            <person name="Submissions S."/>
        </authorList>
    </citation>
    <scope>NUCLEOTIDE SEQUENCE [LARGE SCALE GENOMIC DNA]</scope>
    <source>
        <strain evidence="10">DSM 15285</strain>
    </source>
</reference>
<dbReference type="GO" id="GO:0046872">
    <property type="term" value="F:metal ion binding"/>
    <property type="evidence" value="ECO:0007669"/>
    <property type="project" value="UniProtKB-UniRule"/>
</dbReference>
<dbReference type="AlphaFoldDB" id="A0A1M5PM22"/>
<sequence>MGIERSNIKEEYKWDLESIYSNEEELNKDFEEIKKFLNEIKKYKGTLGDSKENLYNTLYLYEKILRISENIYVYTHMKQHEDTRNNKNQALSGKSEMLSTEISTVTSFIVPEIISIKEEDMNKYMEDEKLKYYKKFIDEILRKKPYTLSQREEELLALSSDIANTAENTFEMLSFADIKFPEIEDEQGNKIRITHANFSKFLQSKNRDIRKSAFKSVYETYGKYINTFASTLSGSVKREIFYSKARNYNSAIEASLFEDNINLKVYDNLIKVVTKNLEPMYKYLKLKKEFLNIKELHMYDLYAPLVSELDMNIKYEEAKDIILNALKPLGDDYLSIVKKAFDERWIDVYENEGKKGGAYSWGSYDSHPFILLNYKDDLNSLFTLVHELGHSLHSYYSRKNQPYIYSHYKIFVAEVASTLNEQLLMDYMLNNAKSREEKLYLLNYYLEQFRTTVYRQTMFAEFEKIIHEKYEKGEALTSDEYCDIYYNLNLKYYGKDTCVDRDISLEWARVPHFYSNFYVYKYATGFSAASTLSYKILNKGKGVVEKYLEFLKSGGSDYPLNQLKKAGVDMEDENSIQIALDKFKNLVDDLEKEK</sequence>
<evidence type="ECO:0000256" key="4">
    <source>
        <dbReference type="ARBA" id="ARBA00022833"/>
    </source>
</evidence>
<dbReference type="GO" id="GO:0006508">
    <property type="term" value="P:proteolysis"/>
    <property type="evidence" value="ECO:0007669"/>
    <property type="project" value="UniProtKB-KW"/>
</dbReference>
<dbReference type="Gene3D" id="1.10.287.830">
    <property type="entry name" value="putative peptidase helix hairpin domain like"/>
    <property type="match status" value="1"/>
</dbReference>
<keyword evidence="3 6" id="KW-0378">Hydrolase</keyword>
<accession>A0A1M5PM22</accession>
<dbReference type="Gene3D" id="1.20.140.70">
    <property type="entry name" value="Oligopeptidase f, N-terminal domain"/>
    <property type="match status" value="1"/>
</dbReference>
<dbReference type="InterPro" id="IPR045090">
    <property type="entry name" value="Pept_M3A_M3B"/>
</dbReference>
<dbReference type="PANTHER" id="PTHR11804:SF84">
    <property type="entry name" value="SACCHAROLYSIN"/>
    <property type="match status" value="1"/>
</dbReference>
<dbReference type="InterPro" id="IPR013647">
    <property type="entry name" value="OligopepF_N_dom"/>
</dbReference>
<comment type="cofactor">
    <cofactor evidence="6">
        <name>Zn(2+)</name>
        <dbReference type="ChEBI" id="CHEBI:29105"/>
    </cofactor>
    <text evidence="6">Binds 1 zinc ion.</text>
</comment>
<dbReference type="Gene3D" id="1.10.1370.20">
    <property type="entry name" value="Oligoendopeptidase f, C-terminal domain"/>
    <property type="match status" value="1"/>
</dbReference>
<dbReference type="Proteomes" id="UP000242520">
    <property type="component" value="Unassembled WGS sequence"/>
</dbReference>
<comment type="similarity">
    <text evidence="6">Belongs to the peptidase M3B family.</text>
</comment>
<dbReference type="EMBL" id="FQXH01000006">
    <property type="protein sequence ID" value="SHH02303.1"/>
    <property type="molecule type" value="Genomic_DNA"/>
</dbReference>
<evidence type="ECO:0000256" key="6">
    <source>
        <dbReference type="RuleBase" id="RU368091"/>
    </source>
</evidence>
<dbReference type="EC" id="3.4.24.-" evidence="6"/>
<dbReference type="NCBIfam" id="TIGR00181">
    <property type="entry name" value="pepF"/>
    <property type="match status" value="1"/>
</dbReference>
<dbReference type="GO" id="GO:0006518">
    <property type="term" value="P:peptide metabolic process"/>
    <property type="evidence" value="ECO:0007669"/>
    <property type="project" value="TreeGrafter"/>
</dbReference>
<dbReference type="CDD" id="cd09608">
    <property type="entry name" value="M3B_PepF"/>
    <property type="match status" value="1"/>
</dbReference>
<gene>
    <name evidence="9" type="ORF">SAMN02744040_00551</name>
</gene>
<dbReference type="STRING" id="1123350.SAMN02744040_00551"/>
<evidence type="ECO:0000313" key="10">
    <source>
        <dbReference type="Proteomes" id="UP000242520"/>
    </source>
</evidence>
<dbReference type="SUPFAM" id="SSF55486">
    <property type="entry name" value="Metalloproteases ('zincins'), catalytic domain"/>
    <property type="match status" value="1"/>
</dbReference>
<organism evidence="9 10">
    <name type="scientific">Tepidibacter thalassicus DSM 15285</name>
    <dbReference type="NCBI Taxonomy" id="1123350"/>
    <lineage>
        <taxon>Bacteria</taxon>
        <taxon>Bacillati</taxon>
        <taxon>Bacillota</taxon>
        <taxon>Clostridia</taxon>
        <taxon>Peptostreptococcales</taxon>
        <taxon>Peptostreptococcaceae</taxon>
        <taxon>Tepidibacter</taxon>
    </lineage>
</organism>
<proteinExistence type="inferred from homology"/>
<dbReference type="GO" id="GO:0004222">
    <property type="term" value="F:metalloendopeptidase activity"/>
    <property type="evidence" value="ECO:0007669"/>
    <property type="project" value="UniProtKB-UniRule"/>
</dbReference>
<dbReference type="OrthoDB" id="9766487at2"/>
<dbReference type="Pfam" id="PF01432">
    <property type="entry name" value="Peptidase_M3"/>
    <property type="match status" value="1"/>
</dbReference>
<keyword evidence="10" id="KW-1185">Reference proteome</keyword>
<feature type="domain" description="Oligopeptidase F N-terminal" evidence="8">
    <location>
        <begin position="112"/>
        <end position="180"/>
    </location>
</feature>
<evidence type="ECO:0000259" key="8">
    <source>
        <dbReference type="Pfam" id="PF08439"/>
    </source>
</evidence>
<keyword evidence="4 6" id="KW-0862">Zinc</keyword>
<dbReference type="RefSeq" id="WP_072723349.1">
    <property type="nucleotide sequence ID" value="NZ_FQXH01000006.1"/>
</dbReference>